<dbReference type="AlphaFoldDB" id="A0A7C4ATV1"/>
<dbReference type="EMBL" id="DTGT01000409">
    <property type="protein sequence ID" value="HGH62119.1"/>
    <property type="molecule type" value="Genomic_DNA"/>
</dbReference>
<accession>A0A7C4ATV1</accession>
<organism evidence="1">
    <name type="scientific">Desulfomonile tiedjei</name>
    <dbReference type="NCBI Taxonomy" id="2358"/>
    <lineage>
        <taxon>Bacteria</taxon>
        <taxon>Pseudomonadati</taxon>
        <taxon>Thermodesulfobacteriota</taxon>
        <taxon>Desulfomonilia</taxon>
        <taxon>Desulfomonilales</taxon>
        <taxon>Desulfomonilaceae</taxon>
        <taxon>Desulfomonile</taxon>
    </lineage>
</organism>
<protein>
    <recommendedName>
        <fullName evidence="2">Outer membrane protein beta-barrel domain-containing protein</fullName>
    </recommendedName>
</protein>
<name>A0A7C4ATV1_9BACT</name>
<evidence type="ECO:0008006" key="2">
    <source>
        <dbReference type="Google" id="ProtNLM"/>
    </source>
</evidence>
<comment type="caution">
    <text evidence="1">The sequence shown here is derived from an EMBL/GenBank/DDBJ whole genome shotgun (WGS) entry which is preliminary data.</text>
</comment>
<proteinExistence type="predicted"/>
<reference evidence="1" key="1">
    <citation type="journal article" date="2020" name="mSystems">
        <title>Genome- and Community-Level Interaction Insights into Carbon Utilization and Element Cycling Functions of Hydrothermarchaeota in Hydrothermal Sediment.</title>
        <authorList>
            <person name="Zhou Z."/>
            <person name="Liu Y."/>
            <person name="Xu W."/>
            <person name="Pan J."/>
            <person name="Luo Z.H."/>
            <person name="Li M."/>
        </authorList>
    </citation>
    <scope>NUCLEOTIDE SEQUENCE [LARGE SCALE GENOMIC DNA]</scope>
    <source>
        <strain evidence="1">SpSt-769</strain>
    </source>
</reference>
<sequence length="273" mass="30233">MRTLRLGSLTLTATTLCFIIFVHPARGQEPFRLIPECRFLFGMDWGYVWANGDMLIPAGGRPGSGSRVDASNLGIDQAEATTVFLKASILQNHLFETDFLTASPTGQRKIQAPFIFQGQTYAQDTLLETRADIGWFRICYGYKAFTLASSYLAPRIGLHHVRLGATINGENKDGALLSNTRRLDGTYPVLGVEARHSFPYGMDLSMELEGMHLITRGFVTLLHIAGDWEVHPDVSLRVGILARVCNWTEDNQPLNNEWTLSVAGFSTGVSFGF</sequence>
<evidence type="ECO:0000313" key="1">
    <source>
        <dbReference type="EMBL" id="HGH62119.1"/>
    </source>
</evidence>
<gene>
    <name evidence="1" type="ORF">ENV54_12570</name>
</gene>